<dbReference type="Gene3D" id="3.40.720.10">
    <property type="entry name" value="Alkaline Phosphatase, subunit A"/>
    <property type="match status" value="1"/>
</dbReference>
<dbReference type="SUPFAM" id="SSF53649">
    <property type="entry name" value="Alkaline phosphatase-like"/>
    <property type="match status" value="1"/>
</dbReference>
<dbReference type="RefSeq" id="WP_137268022.1">
    <property type="nucleotide sequence ID" value="NZ_SZUA01000003.1"/>
</dbReference>
<evidence type="ECO:0000256" key="5">
    <source>
        <dbReference type="ARBA" id="ARBA00023136"/>
    </source>
</evidence>
<dbReference type="Pfam" id="PF00884">
    <property type="entry name" value="Sulfatase"/>
    <property type="match status" value="1"/>
</dbReference>
<dbReference type="OrthoDB" id="9760224at2"/>
<evidence type="ECO:0000256" key="2">
    <source>
        <dbReference type="ARBA" id="ARBA00022475"/>
    </source>
</evidence>
<dbReference type="Gene3D" id="3.30.1120.80">
    <property type="match status" value="1"/>
</dbReference>
<keyword evidence="2" id="KW-1003">Cell membrane</keyword>
<proteinExistence type="predicted"/>
<dbReference type="InterPro" id="IPR017850">
    <property type="entry name" value="Alkaline_phosphatase_core_sf"/>
</dbReference>
<protein>
    <submittedName>
        <fullName evidence="8">LTA synthase family protein</fullName>
    </submittedName>
</protein>
<dbReference type="AlphaFoldDB" id="A0A4U5JTC5"/>
<keyword evidence="9" id="KW-1185">Reference proteome</keyword>
<feature type="transmembrane region" description="Helical" evidence="6">
    <location>
        <begin position="170"/>
        <end position="188"/>
    </location>
</feature>
<accession>A0A4U5JTC5</accession>
<keyword evidence="3 6" id="KW-0812">Transmembrane</keyword>
<evidence type="ECO:0000256" key="3">
    <source>
        <dbReference type="ARBA" id="ARBA00022692"/>
    </source>
</evidence>
<feature type="transmembrane region" description="Helical" evidence="6">
    <location>
        <begin position="200"/>
        <end position="221"/>
    </location>
</feature>
<dbReference type="EMBL" id="SZUA01000003">
    <property type="protein sequence ID" value="TKR29619.1"/>
    <property type="molecule type" value="Genomic_DNA"/>
</dbReference>
<evidence type="ECO:0000256" key="4">
    <source>
        <dbReference type="ARBA" id="ARBA00022989"/>
    </source>
</evidence>
<dbReference type="CDD" id="cd16015">
    <property type="entry name" value="LTA_synthase"/>
    <property type="match status" value="1"/>
</dbReference>
<gene>
    <name evidence="8" type="ORF">FCE95_15970</name>
</gene>
<organism evidence="8 9">
    <name type="scientific">Luteimonas gilva</name>
    <dbReference type="NCBI Taxonomy" id="2572684"/>
    <lineage>
        <taxon>Bacteria</taxon>
        <taxon>Pseudomonadati</taxon>
        <taxon>Pseudomonadota</taxon>
        <taxon>Gammaproteobacteria</taxon>
        <taxon>Lysobacterales</taxon>
        <taxon>Lysobacteraceae</taxon>
        <taxon>Luteimonas</taxon>
    </lineage>
</organism>
<dbReference type="GO" id="GO:0005886">
    <property type="term" value="C:plasma membrane"/>
    <property type="evidence" value="ECO:0007669"/>
    <property type="project" value="UniProtKB-SubCell"/>
</dbReference>
<feature type="transmembrane region" description="Helical" evidence="6">
    <location>
        <begin position="41"/>
        <end position="61"/>
    </location>
</feature>
<dbReference type="InterPro" id="IPR050448">
    <property type="entry name" value="OpgB/LTA_synthase_biosynth"/>
</dbReference>
<evidence type="ECO:0000256" key="1">
    <source>
        <dbReference type="ARBA" id="ARBA00004651"/>
    </source>
</evidence>
<keyword evidence="5 6" id="KW-0472">Membrane</keyword>
<comment type="caution">
    <text evidence="8">The sequence shown here is derived from an EMBL/GenBank/DDBJ whole genome shotgun (WGS) entry which is preliminary data.</text>
</comment>
<keyword evidence="4 6" id="KW-1133">Transmembrane helix</keyword>
<feature type="domain" description="Sulfatase N-terminal" evidence="7">
    <location>
        <begin position="305"/>
        <end position="573"/>
    </location>
</feature>
<dbReference type="PANTHER" id="PTHR47371">
    <property type="entry name" value="LIPOTEICHOIC ACID SYNTHASE"/>
    <property type="match status" value="1"/>
</dbReference>
<evidence type="ECO:0000259" key="7">
    <source>
        <dbReference type="Pfam" id="PF00884"/>
    </source>
</evidence>
<sequence length="677" mass="75636">MRLSWIYAATSKLRRHRTPDAVAGDAVLPIDNALLRRFRPLLWLAACFLAISMLTRFVLLVRTGAGIPPSPRYWLYAYEVGLGYDLLAFVYFAWPLVLLLWLLPARAPATRIGHAAVSGLCLLMLFASLFVAVAEWTFWEEFQTRFNFIAVDYLVYTNEVVGNIRESYPVGWIVVALAALAAVVFAVRKPALRREDGSTFAARSAVALSWLALSVLGTWLVNADLKDRTDNAYVNELAGNGIYQFFAAYRSASLDYDRFYRTLPLAEAFAEVRRQLATPDARFVDDDPTDIARDIHNAAPERRLNVVLISVESLSAGYSGTYGRKPSLTPRLDALSRDSLVFGDLIASGTRTVRGLEALALSVPPTPGESIVKRGRNEGLYSLADVFNQKGYRSEFLYGGYGAFDNMNYFFAHNGYEVHDRAQIPEPAIHYANIWGVADEDLYTMSLAEFDKAHAAGKPFFAHIMTTSNHRPYTFPAGRGPWRQGQRESAVAYTDWAIGDFIERARRKPWFADTVFVITADHCASSSGKAQLPAFRYRIPMWVYSPAHIAPGRFDRMLGQIDVGPTILGLLGMDYRSHFYGVDAFQRAPGQERAFIGTYQRLGYVRDGQLIELSPHRRIDAVRPTWDSDRPQPQIPLDSKLAIQAISYYQTASYRYSHHLMTAEGAAPGASAVVGVP</sequence>
<comment type="subcellular location">
    <subcellularLocation>
        <location evidence="1">Cell membrane</location>
        <topology evidence="1">Multi-pass membrane protein</topology>
    </subcellularLocation>
</comment>
<feature type="transmembrane region" description="Helical" evidence="6">
    <location>
        <begin position="115"/>
        <end position="139"/>
    </location>
</feature>
<evidence type="ECO:0000313" key="8">
    <source>
        <dbReference type="EMBL" id="TKR29619.1"/>
    </source>
</evidence>
<dbReference type="Proteomes" id="UP000308707">
    <property type="component" value="Unassembled WGS sequence"/>
</dbReference>
<dbReference type="PANTHER" id="PTHR47371:SF3">
    <property type="entry name" value="PHOSPHOGLYCEROL TRANSFERASE I"/>
    <property type="match status" value="1"/>
</dbReference>
<evidence type="ECO:0000256" key="6">
    <source>
        <dbReference type="SAM" id="Phobius"/>
    </source>
</evidence>
<evidence type="ECO:0000313" key="9">
    <source>
        <dbReference type="Proteomes" id="UP000308707"/>
    </source>
</evidence>
<name>A0A4U5JTC5_9GAMM</name>
<reference evidence="8 9" key="1">
    <citation type="submission" date="2019-04" db="EMBL/GenBank/DDBJ databases">
        <title>Reference strain of H23.</title>
        <authorList>
            <person name="Luo X."/>
        </authorList>
    </citation>
    <scope>NUCLEOTIDE SEQUENCE [LARGE SCALE GENOMIC DNA]</scope>
    <source>
        <strain evidence="8 9">H23</strain>
    </source>
</reference>
<dbReference type="InterPro" id="IPR000917">
    <property type="entry name" value="Sulfatase_N"/>
</dbReference>
<feature type="transmembrane region" description="Helical" evidence="6">
    <location>
        <begin position="81"/>
        <end position="103"/>
    </location>
</feature>